<feature type="compositionally biased region" description="Basic and acidic residues" evidence="1">
    <location>
        <begin position="53"/>
        <end position="82"/>
    </location>
</feature>
<evidence type="ECO:0000256" key="1">
    <source>
        <dbReference type="SAM" id="MobiDB-lite"/>
    </source>
</evidence>
<organism evidence="3 4">
    <name type="scientific">Mya arenaria</name>
    <name type="common">Soft-shell clam</name>
    <dbReference type="NCBI Taxonomy" id="6604"/>
    <lineage>
        <taxon>Eukaryota</taxon>
        <taxon>Metazoa</taxon>
        <taxon>Spiralia</taxon>
        <taxon>Lophotrochozoa</taxon>
        <taxon>Mollusca</taxon>
        <taxon>Bivalvia</taxon>
        <taxon>Autobranchia</taxon>
        <taxon>Heteroconchia</taxon>
        <taxon>Euheterodonta</taxon>
        <taxon>Imparidentia</taxon>
        <taxon>Neoheterodontei</taxon>
        <taxon>Myida</taxon>
        <taxon>Myoidea</taxon>
        <taxon>Myidae</taxon>
        <taxon>Mya</taxon>
    </lineage>
</organism>
<sequence length="1057" mass="121875">MSGRAEDRRPARGGSESKGRGTRPSSGGGKSYRELRYQAGRGSGRGPRGGGPSDRDRHSDRDRQSDRDRPTSRDHRSSEKPVNELGDGDASKPKQAESSPTKTAKPVPSKVLSAAELEAQWQKEEEEKKQEELRKAQEEEERKRQAEEAERLRKEDEERRQEEERQRKEAEDRKCIEDFIADCKARNAEKLEQRKANLNADENRPEERFFGKLDSSLKKNTAFVKKLAVSIVEAKLKMSDIGCAIHLCSILHQRYAEFVPALLENWQKCFPTKKDEKISNPSKYRVDLRFFAELVSVGVFRDKEGLPILSNQLAILINNDKEAHNNLSILSSFCKHCGDDYAGLLPRKFRLLAERFNLEVPKSTVLAKERKKGCRNLLKDYYTSLCKHLLADHKNLKNMEKQNRKTLLTKGELSQDRKERFEEMYNNYQKLFSNSLDLLDEDMPDLPEDDMKDDDGGLDIFNPLNMEFQYDGDTSLWEDEETRTLYESLPDLKASIPGILYKESESAARDQKEADSGLEDEMENLEIEDVEREMETQKQLEEQAQSDPSGGGKEEGKEEEDSEQLLPPVVEDDEETGSLMKVQFEAYAQSLPTCVNRDLIDKAAIEFCMNFNTKNNRKKLVRALYDLLPFYSRLVATLYPCMPDVANDLTQLIKGDFRWHDVMMRKKSALMLDSRYTTMIENAYYYSNPPDAPQVARKVRPPMHEYIRKLLYKDLSKITTEKVLRQMRKLDWEDPEIGFYTTKCLIAVWNVRFNSIHCAANLLAGIAPYHINHPKYNQRRVSCAKFLGELYNYRMVESAVIFKTLYSFITFGVASNEGEVSMLDSPDHLFRIRLRYYWFKKSLPVWSELRPFPVDAENLMQDTMDAVRPKLKMYASFEEASTACEELEKELKPKIAGLLPIVETEDPEASDVSLSEKTFEEEESSEGEDGYGDEDEEEEEEETEMDTDHEMDNHDDEVILKSLPKRIECPEDDDFMAAFDKMIEDTSKARNNESIKVPQFDVPVPVNMKGSKKKFEMLASMNRPLAINNNRERRVRYQHPKGAPDADEIFGSKAVIF</sequence>
<dbReference type="SUPFAM" id="SSF48371">
    <property type="entry name" value="ARM repeat"/>
    <property type="match status" value="3"/>
</dbReference>
<evidence type="ECO:0000313" key="4">
    <source>
        <dbReference type="Proteomes" id="UP001164746"/>
    </source>
</evidence>
<evidence type="ECO:0000313" key="3">
    <source>
        <dbReference type="EMBL" id="WAR26387.1"/>
    </source>
</evidence>
<gene>
    <name evidence="3" type="ORF">MAR_012091</name>
</gene>
<name>A0ABY7FXL2_MYAAR</name>
<protein>
    <submittedName>
        <fullName evidence="3">RENT2-like protein</fullName>
    </submittedName>
</protein>
<dbReference type="Pfam" id="PF02854">
    <property type="entry name" value="MIF4G"/>
    <property type="match status" value="1"/>
</dbReference>
<dbReference type="InterPro" id="IPR039762">
    <property type="entry name" value="Nmd2/UPF2"/>
</dbReference>
<evidence type="ECO:0000259" key="2">
    <source>
        <dbReference type="SMART" id="SM00543"/>
    </source>
</evidence>
<feature type="region of interest" description="Disordered" evidence="1">
    <location>
        <begin position="902"/>
        <end position="954"/>
    </location>
</feature>
<dbReference type="Gene3D" id="1.25.40.180">
    <property type="match status" value="4"/>
</dbReference>
<dbReference type="InterPro" id="IPR003890">
    <property type="entry name" value="MIF4G-like_typ-3"/>
</dbReference>
<keyword evidence="4" id="KW-1185">Reference proteome</keyword>
<feature type="domain" description="MIF4G" evidence="2">
    <location>
        <begin position="188"/>
        <end position="417"/>
    </location>
</feature>
<dbReference type="PANTHER" id="PTHR12839:SF7">
    <property type="entry name" value="REGULATOR OF NONSENSE TRANSCRIPTS 2"/>
    <property type="match status" value="1"/>
</dbReference>
<feature type="region of interest" description="Disordered" evidence="1">
    <location>
        <begin position="504"/>
        <end position="523"/>
    </location>
</feature>
<dbReference type="PANTHER" id="PTHR12839">
    <property type="entry name" value="NONSENSE-MEDIATED MRNA DECAY PROTEIN 2 UP-FRAMESHIFT SUPPRESSOR 2"/>
    <property type="match status" value="1"/>
</dbReference>
<reference evidence="3" key="1">
    <citation type="submission" date="2022-11" db="EMBL/GenBank/DDBJ databases">
        <title>Centuries of genome instability and evolution in soft-shell clam transmissible cancer (bioRxiv).</title>
        <authorList>
            <person name="Hart S.F.M."/>
            <person name="Yonemitsu M.A."/>
            <person name="Giersch R.M."/>
            <person name="Beal B.F."/>
            <person name="Arriagada G."/>
            <person name="Davis B.W."/>
            <person name="Ostrander E.A."/>
            <person name="Goff S.P."/>
            <person name="Metzger M.J."/>
        </authorList>
    </citation>
    <scope>NUCLEOTIDE SEQUENCE</scope>
    <source>
        <strain evidence="3">MELC-2E11</strain>
        <tissue evidence="3">Siphon/mantle</tissue>
    </source>
</reference>
<accession>A0ABY7FXL2</accession>
<feature type="compositionally biased region" description="Basic and acidic residues" evidence="1">
    <location>
        <begin position="504"/>
        <end position="515"/>
    </location>
</feature>
<dbReference type="Proteomes" id="UP001164746">
    <property type="component" value="Chromosome 14"/>
</dbReference>
<feature type="domain" description="MIF4G" evidence="2">
    <location>
        <begin position="705"/>
        <end position="961"/>
    </location>
</feature>
<proteinExistence type="predicted"/>
<feature type="region of interest" description="Disordered" evidence="1">
    <location>
        <begin position="1"/>
        <end position="171"/>
    </location>
</feature>
<dbReference type="SMART" id="SM00543">
    <property type="entry name" value="MIF4G"/>
    <property type="match status" value="2"/>
</dbReference>
<feature type="compositionally biased region" description="Gly residues" evidence="1">
    <location>
        <begin position="41"/>
        <end position="52"/>
    </location>
</feature>
<feature type="compositionally biased region" description="Basic and acidic residues" evidence="1">
    <location>
        <begin position="121"/>
        <end position="171"/>
    </location>
</feature>
<dbReference type="InterPro" id="IPR016024">
    <property type="entry name" value="ARM-type_fold"/>
</dbReference>
<feature type="compositionally biased region" description="Basic and acidic residues" evidence="1">
    <location>
        <begin position="1"/>
        <end position="19"/>
    </location>
</feature>
<dbReference type="EMBL" id="CP111025">
    <property type="protein sequence ID" value="WAR26387.1"/>
    <property type="molecule type" value="Genomic_DNA"/>
</dbReference>
<feature type="region of interest" description="Disordered" evidence="1">
    <location>
        <begin position="531"/>
        <end position="570"/>
    </location>
</feature>
<feature type="compositionally biased region" description="Acidic residues" evidence="1">
    <location>
        <begin position="919"/>
        <end position="945"/>
    </location>
</feature>